<dbReference type="EMBL" id="BBMN01000008">
    <property type="protein sequence ID" value="GAL05861.1"/>
    <property type="molecule type" value="Genomic_DNA"/>
</dbReference>
<keyword evidence="2" id="KW-0472">Membrane</keyword>
<dbReference type="eggNOG" id="COG3266">
    <property type="taxonomic scope" value="Bacteria"/>
</dbReference>
<organism evidence="3 4">
    <name type="scientific">Photobacterium aphoticum</name>
    <dbReference type="NCBI Taxonomy" id="754436"/>
    <lineage>
        <taxon>Bacteria</taxon>
        <taxon>Pseudomonadati</taxon>
        <taxon>Pseudomonadota</taxon>
        <taxon>Gammaproteobacteria</taxon>
        <taxon>Vibrionales</taxon>
        <taxon>Vibrionaceae</taxon>
        <taxon>Photobacterium</taxon>
    </lineage>
</organism>
<evidence type="ECO:0000256" key="2">
    <source>
        <dbReference type="SAM" id="Phobius"/>
    </source>
</evidence>
<sequence>MEAKGPRRPSPLLIVIALMAVVAVAIGWLFMPADNTPSVSPVEETVALPDTVGDRIGDMVADRQTAGRSQSHGQENAVVQDDSASLPPEVHLEGLTVGRSDDSPRLVVPSDVVDAMLDEQSVGAVVSNQLPR</sequence>
<reference evidence="3 4" key="1">
    <citation type="journal article" date="2014" name="Genome Announc.">
        <title>Draft Genome Sequences of Two Vibrionaceae Species, Vibrio ponticus C121 and Photobacterium aphoticum C119, Isolated as Coral Reef Microbiota.</title>
        <authorList>
            <person name="Al-saari N."/>
            <person name="Meirelles P.M."/>
            <person name="Mino S."/>
            <person name="Suda W."/>
            <person name="Oshima K."/>
            <person name="Hattori M."/>
            <person name="Ohkuma M."/>
            <person name="Thompson F.L."/>
            <person name="Gomez-Gil B."/>
            <person name="Sawabe T."/>
            <person name="Sawabe T."/>
        </authorList>
    </citation>
    <scope>NUCLEOTIDE SEQUENCE [LARGE SCALE GENOMIC DNA]</scope>
    <source>
        <strain evidence="3 4">JCM 19237</strain>
    </source>
</reference>
<accession>A0A090QSI6</accession>
<dbReference type="AlphaFoldDB" id="A0A090QSI6"/>
<keyword evidence="2" id="KW-1133">Transmembrane helix</keyword>
<evidence type="ECO:0000256" key="1">
    <source>
        <dbReference type="SAM" id="MobiDB-lite"/>
    </source>
</evidence>
<feature type="region of interest" description="Disordered" evidence="1">
    <location>
        <begin position="63"/>
        <end position="86"/>
    </location>
</feature>
<proteinExistence type="predicted"/>
<dbReference type="STRING" id="754436.JCM19237_4934"/>
<protein>
    <submittedName>
        <fullName evidence="3">DamX protein</fullName>
    </submittedName>
</protein>
<gene>
    <name evidence="3" type="ORF">JCM19237_4934</name>
</gene>
<keyword evidence="2" id="KW-0812">Transmembrane</keyword>
<comment type="caution">
    <text evidence="3">The sequence shown here is derived from an EMBL/GenBank/DDBJ whole genome shotgun (WGS) entry which is preliminary data.</text>
</comment>
<evidence type="ECO:0000313" key="4">
    <source>
        <dbReference type="Proteomes" id="UP000029227"/>
    </source>
</evidence>
<dbReference type="Proteomes" id="UP000029227">
    <property type="component" value="Unassembled WGS sequence"/>
</dbReference>
<evidence type="ECO:0000313" key="3">
    <source>
        <dbReference type="EMBL" id="GAL05861.1"/>
    </source>
</evidence>
<name>A0A090QSI6_9GAMM</name>
<feature type="transmembrane region" description="Helical" evidence="2">
    <location>
        <begin position="12"/>
        <end position="31"/>
    </location>
</feature>